<evidence type="ECO:0000313" key="14">
    <source>
        <dbReference type="Proteomes" id="UP000516380"/>
    </source>
</evidence>
<keyword evidence="8" id="KW-0411">Iron-sulfur</keyword>
<evidence type="ECO:0000259" key="12">
    <source>
        <dbReference type="Pfam" id="PF00330"/>
    </source>
</evidence>
<dbReference type="PROSITE" id="PS00450">
    <property type="entry name" value="ACONITASE_1"/>
    <property type="match status" value="1"/>
</dbReference>
<evidence type="ECO:0000256" key="3">
    <source>
        <dbReference type="ARBA" id="ARBA00005026"/>
    </source>
</evidence>
<dbReference type="Pfam" id="PF00330">
    <property type="entry name" value="Aconitase"/>
    <property type="match status" value="1"/>
</dbReference>
<dbReference type="InterPro" id="IPR015931">
    <property type="entry name" value="Acnase/IPM_dHydase_lsu_aba_1/3"/>
</dbReference>
<evidence type="ECO:0000256" key="7">
    <source>
        <dbReference type="ARBA" id="ARBA00023004"/>
    </source>
</evidence>
<gene>
    <name evidence="13" type="ORF">NIIDMKKI_41680</name>
</gene>
<evidence type="ECO:0000256" key="8">
    <source>
        <dbReference type="ARBA" id="ARBA00023014"/>
    </source>
</evidence>
<evidence type="ECO:0000256" key="6">
    <source>
        <dbReference type="ARBA" id="ARBA00022723"/>
    </source>
</evidence>
<evidence type="ECO:0000256" key="10">
    <source>
        <dbReference type="ARBA" id="ARBA00031613"/>
    </source>
</evidence>
<evidence type="ECO:0000256" key="4">
    <source>
        <dbReference type="ARBA" id="ARBA00007185"/>
    </source>
</evidence>
<dbReference type="UniPathway" id="UPA00946"/>
<evidence type="ECO:0000256" key="9">
    <source>
        <dbReference type="ARBA" id="ARBA00030846"/>
    </source>
</evidence>
<evidence type="ECO:0000256" key="2">
    <source>
        <dbReference type="ARBA" id="ARBA00001966"/>
    </source>
</evidence>
<keyword evidence="14" id="KW-1185">Reference proteome</keyword>
<comment type="similarity">
    <text evidence="4">Belongs to the aconitase/IPM isomerase family.</text>
</comment>
<dbReference type="EC" id="4.2.1.99" evidence="5"/>
<dbReference type="InterPro" id="IPR018136">
    <property type="entry name" value="Aconitase_4Fe-4S_BS"/>
</dbReference>
<name>A0A7G1IG96_MYCKA</name>
<evidence type="ECO:0000256" key="5">
    <source>
        <dbReference type="ARBA" id="ARBA00013250"/>
    </source>
</evidence>
<keyword evidence="7" id="KW-0408">Iron</keyword>
<dbReference type="GO" id="GO:0047456">
    <property type="term" value="F:2-methylisocitrate dehydratase activity"/>
    <property type="evidence" value="ECO:0007669"/>
    <property type="project" value="UniProtKB-EC"/>
</dbReference>
<dbReference type="GO" id="GO:0046872">
    <property type="term" value="F:metal ion binding"/>
    <property type="evidence" value="ECO:0007669"/>
    <property type="project" value="UniProtKB-KW"/>
</dbReference>
<dbReference type="PANTHER" id="PTHR11670">
    <property type="entry name" value="ACONITASE/IRON-RESPONSIVE ELEMENT FAMILY MEMBER"/>
    <property type="match status" value="1"/>
</dbReference>
<feature type="domain" description="Aconitase/3-isopropylmalate dehydratase large subunit alpha/beta/alpha" evidence="12">
    <location>
        <begin position="17"/>
        <end position="59"/>
    </location>
</feature>
<reference evidence="13 14" key="1">
    <citation type="submission" date="2020-07" db="EMBL/GenBank/DDBJ databases">
        <title>Mycobacterium kansasii (former subtype) with zoonotic potential isolated from diseased indoor pet cat, Japan.</title>
        <authorList>
            <person name="Fukano H."/>
            <person name="Terazono T."/>
            <person name="Hoshino Y."/>
        </authorList>
    </citation>
    <scope>NUCLEOTIDE SEQUENCE [LARGE SCALE GENOMIC DNA]</scope>
    <source>
        <strain evidence="13 14">Kuro-I</strain>
    </source>
</reference>
<dbReference type="EMBL" id="AP023343">
    <property type="protein sequence ID" value="BCI88962.1"/>
    <property type="molecule type" value="Genomic_DNA"/>
</dbReference>
<comment type="pathway">
    <text evidence="3">Organic acid metabolism; propanoate degradation.</text>
</comment>
<sequence>MESAAKHAKGRVSNPVTVKSDELGEFVLDHGAVVIAAVTSCTNTSNPEVMLGAALLAKTPSKRGWPPSRG</sequence>
<dbReference type="InterPro" id="IPR006249">
    <property type="entry name" value="Aconitase/IRP2"/>
</dbReference>
<dbReference type="InterPro" id="IPR036008">
    <property type="entry name" value="Aconitase_4Fe-4S_dom"/>
</dbReference>
<proteinExistence type="inferred from homology"/>
<accession>A0A7G1IG96</accession>
<evidence type="ECO:0000256" key="11">
    <source>
        <dbReference type="ARBA" id="ARBA00033025"/>
    </source>
</evidence>
<dbReference type="InterPro" id="IPR001030">
    <property type="entry name" value="Acoase/IPM_deHydtase_lsu_aba"/>
</dbReference>
<evidence type="ECO:0000256" key="1">
    <source>
        <dbReference type="ARBA" id="ARBA00000118"/>
    </source>
</evidence>
<dbReference type="GO" id="GO:0051536">
    <property type="term" value="F:iron-sulfur cluster binding"/>
    <property type="evidence" value="ECO:0007669"/>
    <property type="project" value="UniProtKB-KW"/>
</dbReference>
<protein>
    <recommendedName>
        <fullName evidence="5">2-methylisocitrate dehydratase</fullName>
        <ecNumber evidence="5">4.2.1.99</ecNumber>
    </recommendedName>
    <alternativeName>
        <fullName evidence="10">(2R,3S)-2-methylisocitrate dehydratase</fullName>
    </alternativeName>
    <alternativeName>
        <fullName evidence="9">(2S,3R)-3-hydroxybutane-1,2,3-tricarboxylate dehydratase</fullName>
    </alternativeName>
    <alternativeName>
        <fullName evidence="11">Probable 2-methyl-cis-aconitate hydratase</fullName>
    </alternativeName>
</protein>
<dbReference type="SUPFAM" id="SSF53732">
    <property type="entry name" value="Aconitase iron-sulfur domain"/>
    <property type="match status" value="1"/>
</dbReference>
<dbReference type="Gene3D" id="3.30.499.10">
    <property type="entry name" value="Aconitase, domain 3"/>
    <property type="match status" value="1"/>
</dbReference>
<evidence type="ECO:0000313" key="13">
    <source>
        <dbReference type="EMBL" id="BCI88962.1"/>
    </source>
</evidence>
<keyword evidence="6" id="KW-0479">Metal-binding</keyword>
<dbReference type="AlphaFoldDB" id="A0A7G1IG96"/>
<comment type="catalytic activity">
    <reaction evidence="1">
        <text>(2S,3R)-3-hydroxybutane-1,2,3-tricarboxylate = 2-methyl-cis-aconitate + H2O</text>
        <dbReference type="Rhea" id="RHEA:17941"/>
        <dbReference type="ChEBI" id="CHEBI:15377"/>
        <dbReference type="ChEBI" id="CHEBI:57429"/>
        <dbReference type="ChEBI" id="CHEBI:57872"/>
        <dbReference type="EC" id="4.2.1.99"/>
    </reaction>
</comment>
<comment type="cofactor">
    <cofactor evidence="2">
        <name>[4Fe-4S] cluster</name>
        <dbReference type="ChEBI" id="CHEBI:49883"/>
    </cofactor>
</comment>
<dbReference type="Proteomes" id="UP000516380">
    <property type="component" value="Chromosome"/>
</dbReference>
<organism evidence="13 14">
    <name type="scientific">Mycobacterium kansasii</name>
    <dbReference type="NCBI Taxonomy" id="1768"/>
    <lineage>
        <taxon>Bacteria</taxon>
        <taxon>Bacillati</taxon>
        <taxon>Actinomycetota</taxon>
        <taxon>Actinomycetes</taxon>
        <taxon>Mycobacteriales</taxon>
        <taxon>Mycobacteriaceae</taxon>
        <taxon>Mycobacterium</taxon>
    </lineage>
</organism>